<feature type="binding site" evidence="17">
    <location>
        <position position="322"/>
    </location>
    <ligand>
        <name>(6S)-NADPHX</name>
        <dbReference type="ChEBI" id="CHEBI:64076"/>
    </ligand>
</feature>
<feature type="binding site" evidence="17">
    <location>
        <position position="368"/>
    </location>
    <ligand>
        <name>(6S)-NADPHX</name>
        <dbReference type="ChEBI" id="CHEBI:64076"/>
    </ligand>
</feature>
<dbReference type="PROSITE" id="PS51383">
    <property type="entry name" value="YJEF_C_3"/>
    <property type="match status" value="1"/>
</dbReference>
<dbReference type="NCBIfam" id="TIGR00196">
    <property type="entry name" value="yjeF_cterm"/>
    <property type="match status" value="1"/>
</dbReference>
<geneLocation type="plasmid" evidence="23">
    <name>pthaf100_a</name>
</geneLocation>
<comment type="catalytic activity">
    <reaction evidence="15 17 19">
        <text>(6S)-NADHX + ADP = AMP + phosphate + NADH + H(+)</text>
        <dbReference type="Rhea" id="RHEA:32223"/>
        <dbReference type="ChEBI" id="CHEBI:15378"/>
        <dbReference type="ChEBI" id="CHEBI:43474"/>
        <dbReference type="ChEBI" id="CHEBI:57945"/>
        <dbReference type="ChEBI" id="CHEBI:64074"/>
        <dbReference type="ChEBI" id="CHEBI:456215"/>
        <dbReference type="ChEBI" id="CHEBI:456216"/>
        <dbReference type="EC" id="4.2.1.136"/>
    </reaction>
</comment>
<evidence type="ECO:0000256" key="5">
    <source>
        <dbReference type="ARBA" id="ARBA00022723"/>
    </source>
</evidence>
<dbReference type="CDD" id="cd01171">
    <property type="entry name" value="YXKO-related"/>
    <property type="match status" value="1"/>
</dbReference>
<dbReference type="Pfam" id="PF01256">
    <property type="entry name" value="Carb_kinase"/>
    <property type="match status" value="1"/>
</dbReference>
<evidence type="ECO:0000256" key="14">
    <source>
        <dbReference type="ARBA" id="ARBA00025153"/>
    </source>
</evidence>
<protein>
    <recommendedName>
        <fullName evidence="19">Bifunctional NAD(P)H-hydrate repair enzyme</fullName>
    </recommendedName>
    <alternativeName>
        <fullName evidence="19">Nicotinamide nucleotide repair protein</fullName>
    </alternativeName>
    <domain>
        <recommendedName>
            <fullName evidence="19">ADP-dependent (S)-NAD(P)H-hydrate dehydratase</fullName>
            <ecNumber evidence="19">4.2.1.136</ecNumber>
        </recommendedName>
        <alternativeName>
            <fullName evidence="19">ADP-dependent NAD(P)HX dehydratase</fullName>
        </alternativeName>
    </domain>
    <domain>
        <recommendedName>
            <fullName evidence="19">NAD(P)H-hydrate epimerase</fullName>
            <ecNumber evidence="19">5.1.99.6</ecNumber>
        </recommendedName>
    </domain>
</protein>
<comment type="caution">
    <text evidence="18">Lacks conserved residue(s) required for the propagation of feature annotation.</text>
</comment>
<evidence type="ECO:0000259" key="20">
    <source>
        <dbReference type="PROSITE" id="PS51383"/>
    </source>
</evidence>
<accession>A0A5P9CN31</accession>
<dbReference type="Gene3D" id="3.40.50.10260">
    <property type="entry name" value="YjeF N-terminal domain"/>
    <property type="match status" value="1"/>
</dbReference>
<keyword evidence="6 17" id="KW-0547">Nucleotide-binding</keyword>
<name>A0A5P9CN31_9VIBR</name>
<comment type="cofactor">
    <cofactor evidence="18 19">
        <name>K(+)</name>
        <dbReference type="ChEBI" id="CHEBI:29103"/>
    </cofactor>
    <text evidence="18 19">Binds 1 potassium ion per subunit.</text>
</comment>
<dbReference type="SUPFAM" id="SSF53613">
    <property type="entry name" value="Ribokinase-like"/>
    <property type="match status" value="1"/>
</dbReference>
<dbReference type="GO" id="GO:0005524">
    <property type="term" value="F:ATP binding"/>
    <property type="evidence" value="ECO:0007669"/>
    <property type="project" value="UniProtKB-UniRule"/>
</dbReference>
<dbReference type="RefSeq" id="WP_152431799.1">
    <property type="nucleotide sequence ID" value="NZ_CBCSDK010000012.1"/>
</dbReference>
<feature type="binding site" evidence="17">
    <location>
        <begin position="405"/>
        <end position="409"/>
    </location>
    <ligand>
        <name>AMP</name>
        <dbReference type="ChEBI" id="CHEBI:456215"/>
    </ligand>
</feature>
<dbReference type="NCBIfam" id="TIGR00197">
    <property type="entry name" value="yjeF_nterm"/>
    <property type="match status" value="1"/>
</dbReference>
<feature type="domain" description="YjeF N-terminal" evidence="21">
    <location>
        <begin position="13"/>
        <end position="215"/>
    </location>
</feature>
<feature type="binding site" evidence="18">
    <location>
        <position position="158"/>
    </location>
    <ligand>
        <name>(6S)-NADPHX</name>
        <dbReference type="ChEBI" id="CHEBI:64076"/>
    </ligand>
</feature>
<keyword evidence="22" id="KW-0614">Plasmid</keyword>
<evidence type="ECO:0000256" key="18">
    <source>
        <dbReference type="HAMAP-Rule" id="MF_01966"/>
    </source>
</evidence>
<comment type="catalytic activity">
    <reaction evidence="2 18 19">
        <text>(6R)-NADPHX = (6S)-NADPHX</text>
        <dbReference type="Rhea" id="RHEA:32227"/>
        <dbReference type="ChEBI" id="CHEBI:64076"/>
        <dbReference type="ChEBI" id="CHEBI:64077"/>
        <dbReference type="EC" id="5.1.99.6"/>
    </reaction>
</comment>
<dbReference type="FunFam" id="3.40.50.10260:FF:000003">
    <property type="entry name" value="Multifunctional fusion protein"/>
    <property type="match status" value="1"/>
</dbReference>
<feature type="binding site" evidence="17">
    <location>
        <position position="433"/>
    </location>
    <ligand>
        <name>AMP</name>
        <dbReference type="ChEBI" id="CHEBI:456215"/>
    </ligand>
</feature>
<feature type="binding site" evidence="18">
    <location>
        <position position="161"/>
    </location>
    <ligand>
        <name>K(+)</name>
        <dbReference type="ChEBI" id="CHEBI:29103"/>
    </ligand>
</feature>
<evidence type="ECO:0000256" key="1">
    <source>
        <dbReference type="ARBA" id="ARBA00000013"/>
    </source>
</evidence>
<evidence type="ECO:0000256" key="7">
    <source>
        <dbReference type="ARBA" id="ARBA00022840"/>
    </source>
</evidence>
<keyword evidence="11 18" id="KW-0413">Isomerase</keyword>
<comment type="catalytic activity">
    <reaction evidence="16 17 19">
        <text>(6S)-NADPHX + ADP = AMP + phosphate + NADPH + H(+)</text>
        <dbReference type="Rhea" id="RHEA:32235"/>
        <dbReference type="ChEBI" id="CHEBI:15378"/>
        <dbReference type="ChEBI" id="CHEBI:43474"/>
        <dbReference type="ChEBI" id="CHEBI:57783"/>
        <dbReference type="ChEBI" id="CHEBI:64076"/>
        <dbReference type="ChEBI" id="CHEBI:456215"/>
        <dbReference type="ChEBI" id="CHEBI:456216"/>
        <dbReference type="EC" id="4.2.1.136"/>
    </reaction>
</comment>
<dbReference type="HAMAP" id="MF_01965">
    <property type="entry name" value="NADHX_dehydratase"/>
    <property type="match status" value="1"/>
</dbReference>
<evidence type="ECO:0000259" key="21">
    <source>
        <dbReference type="PROSITE" id="PS51385"/>
    </source>
</evidence>
<proteinExistence type="inferred from homology"/>
<sequence length="492" mass="52194">MPSSIPLYRAEQVKSGEVETAKAKSIAMYELMLRAGKAVFDLMRHQYPDCSRVLVVCGGGNNGGDGYVIAKLALEAGMQVCVWQSVDKDQLSGDALTAYHDFLAAGGETQTPDLDQELAFDCIIDALLGTGLKGEVRPNAVQLIEKLNNSGADIISVDVPSGLSSDTGRSLGVSIHAQHTVSFIGLKCGLFTGQARDYVGKVHFCGLGVEDVFDKQNNPLAHLLNSVCDFAPIEKRRKSAHKGHHGKALIIGGNQGMGGAALLSSQACMRVGAGLTALLTHPDNTLASIIACPEVMAASWQDKNQLEHRLNQWCNCIAIGPGLGTDSAAKKMFDRVCSLNINKVFDADALNLLASHPSKDNQRILTPHPGEAARLLDCSINDVERDRYRAIEKLHVQYGGVIVLKGAGTVIFDGKTTYVCNAGNPGMASAGMGDVLTGVVIGLLAQGENTLSAAVKGVMIHSLAADREAEKKGERGLCASDLLPHIRFLAND</sequence>
<dbReference type="PROSITE" id="PS01050">
    <property type="entry name" value="YJEF_C_2"/>
    <property type="match status" value="1"/>
</dbReference>
<dbReference type="Gene3D" id="3.40.1190.20">
    <property type="match status" value="1"/>
</dbReference>
<comment type="similarity">
    <text evidence="18">Belongs to the NnrE/AIBP family.</text>
</comment>
<feature type="binding site" evidence="18">
    <location>
        <begin position="61"/>
        <end position="65"/>
    </location>
    <ligand>
        <name>(6S)-NADPHX</name>
        <dbReference type="ChEBI" id="CHEBI:64076"/>
    </ligand>
</feature>
<comment type="cofactor">
    <cofactor evidence="17">
        <name>Mg(2+)</name>
        <dbReference type="ChEBI" id="CHEBI:18420"/>
    </cofactor>
</comment>
<comment type="similarity">
    <text evidence="3 19">In the N-terminal section; belongs to the NnrE/AIBP family.</text>
</comment>
<evidence type="ECO:0000256" key="8">
    <source>
        <dbReference type="ARBA" id="ARBA00022857"/>
    </source>
</evidence>
<keyword evidence="8 17" id="KW-0521">NADP</keyword>
<evidence type="ECO:0000256" key="19">
    <source>
        <dbReference type="PIRNR" id="PIRNR017184"/>
    </source>
</evidence>
<dbReference type="GO" id="GO:0052855">
    <property type="term" value="F:ADP-dependent NAD(P)H-hydrate dehydratase activity"/>
    <property type="evidence" value="ECO:0007669"/>
    <property type="project" value="UniProtKB-UniRule"/>
</dbReference>
<evidence type="ECO:0000256" key="9">
    <source>
        <dbReference type="ARBA" id="ARBA00022958"/>
    </source>
</evidence>
<dbReference type="PANTHER" id="PTHR12592">
    <property type="entry name" value="ATP-DEPENDENT (S)-NAD(P)H-HYDRATE DEHYDRATASE FAMILY MEMBER"/>
    <property type="match status" value="1"/>
</dbReference>
<evidence type="ECO:0000313" key="23">
    <source>
        <dbReference type="Proteomes" id="UP000326936"/>
    </source>
</evidence>
<gene>
    <name evidence="22" type="primary">nnr</name>
    <name evidence="17" type="synonym">nnrD</name>
    <name evidence="18" type="synonym">nnrE</name>
    <name evidence="22" type="ORF">FIV01_15075</name>
</gene>
<feature type="binding site" evidence="17">
    <location>
        <position position="260"/>
    </location>
    <ligand>
        <name>(6S)-NADPHX</name>
        <dbReference type="ChEBI" id="CHEBI:64076"/>
    </ligand>
</feature>
<dbReference type="EC" id="4.2.1.136" evidence="19"/>
<dbReference type="PIRSF" id="PIRSF017184">
    <property type="entry name" value="Nnr"/>
    <property type="match status" value="1"/>
</dbReference>
<dbReference type="PROSITE" id="PS51385">
    <property type="entry name" value="YJEF_N"/>
    <property type="match status" value="1"/>
</dbReference>
<dbReference type="Pfam" id="PF03853">
    <property type="entry name" value="YjeF_N"/>
    <property type="match status" value="1"/>
</dbReference>
<comment type="subunit">
    <text evidence="17">Homotetramer.</text>
</comment>
<feature type="domain" description="YjeF C-terminal" evidence="20">
    <location>
        <begin position="224"/>
        <end position="492"/>
    </location>
</feature>
<evidence type="ECO:0000256" key="17">
    <source>
        <dbReference type="HAMAP-Rule" id="MF_01965"/>
    </source>
</evidence>
<dbReference type="Proteomes" id="UP000326936">
    <property type="component" value="Plasmid pTHAF100_a"/>
</dbReference>
<keyword evidence="9 18" id="KW-0630">Potassium</keyword>
<keyword evidence="10 17" id="KW-0520">NAD</keyword>
<dbReference type="GO" id="GO:0110051">
    <property type="term" value="P:metabolite repair"/>
    <property type="evidence" value="ECO:0007669"/>
    <property type="project" value="TreeGrafter"/>
</dbReference>
<comment type="function">
    <text evidence="14 19">Bifunctional enzyme that catalyzes the epimerization of the S- and R-forms of NAD(P)HX and the dehydration of the S-form of NAD(P)HX at the expense of ADP, which is converted to AMP. This allows the repair of both epimers of NAD(P)HX, a damaged form of NAD(P)H that is a result of enzymatic or heat-dependent hydration.</text>
</comment>
<keyword evidence="12 17" id="KW-0456">Lyase</keyword>
<evidence type="ECO:0000256" key="13">
    <source>
        <dbReference type="ARBA" id="ARBA00023268"/>
    </source>
</evidence>
<evidence type="ECO:0000256" key="11">
    <source>
        <dbReference type="ARBA" id="ARBA00023235"/>
    </source>
</evidence>
<reference evidence="22 23" key="1">
    <citation type="submission" date="2019-10" db="EMBL/GenBank/DDBJ databases">
        <title>Complete genome sequence of Vibrio sp. strain THAF100, isolated from non-filtered water from the water column of tank 6 of a marine aquarium containing stony-coral fragments. Water maintained at 26 degree C.</title>
        <authorList>
            <person name="Ruckert C."/>
            <person name="Franco A."/>
            <person name="Kalinowski J."/>
            <person name="Glaeser S."/>
        </authorList>
    </citation>
    <scope>NUCLEOTIDE SEQUENCE [LARGE SCALE GENOMIC DNA]</scope>
    <source>
        <strain evidence="22 23">THAF100</strain>
        <plasmid evidence="23">pthaf100_a</plasmid>
    </source>
</reference>
<comment type="function">
    <text evidence="18">Catalyzes the epimerization of the S- and R-forms of NAD(P)HX, a damaged form of NAD(P)H that is a result of enzymatic or heat-dependent hydration. This is a prerequisite for the S-specific NAD(P)H-hydrate dehydratase to allow the repair of both epimers of NAD(P)HX.</text>
</comment>
<feature type="binding site" evidence="18">
    <location>
        <position position="125"/>
    </location>
    <ligand>
        <name>K(+)</name>
        <dbReference type="ChEBI" id="CHEBI:29103"/>
    </ligand>
</feature>
<dbReference type="InterPro" id="IPR017953">
    <property type="entry name" value="Carbohydrate_kinase_pred_CS"/>
</dbReference>
<evidence type="ECO:0000256" key="6">
    <source>
        <dbReference type="ARBA" id="ARBA00022741"/>
    </source>
</evidence>
<feature type="binding site" evidence="17">
    <location>
        <position position="434"/>
    </location>
    <ligand>
        <name>(6S)-NADPHX</name>
        <dbReference type="ChEBI" id="CHEBI:64076"/>
    </ligand>
</feature>
<evidence type="ECO:0000256" key="15">
    <source>
        <dbReference type="ARBA" id="ARBA00048238"/>
    </source>
</evidence>
<evidence type="ECO:0000313" key="22">
    <source>
        <dbReference type="EMBL" id="QFT27708.1"/>
    </source>
</evidence>
<dbReference type="InterPro" id="IPR029056">
    <property type="entry name" value="Ribokinase-like"/>
</dbReference>
<dbReference type="AlphaFoldDB" id="A0A5P9CN31"/>
<keyword evidence="5 18" id="KW-0479">Metal-binding</keyword>
<dbReference type="PANTHER" id="PTHR12592:SF0">
    <property type="entry name" value="ATP-DEPENDENT (S)-NAD(P)H-HYDRATE DEHYDRATASE"/>
    <property type="match status" value="1"/>
</dbReference>
<dbReference type="KEGG" id="vaq:FIV01_15075"/>
<dbReference type="GO" id="GO:0052856">
    <property type="term" value="F:NAD(P)HX epimerase activity"/>
    <property type="evidence" value="ECO:0007669"/>
    <property type="project" value="UniProtKB-UniRule"/>
</dbReference>
<dbReference type="GO" id="GO:0046872">
    <property type="term" value="F:metal ion binding"/>
    <property type="evidence" value="ECO:0007669"/>
    <property type="project" value="UniProtKB-UniRule"/>
</dbReference>
<evidence type="ECO:0000256" key="3">
    <source>
        <dbReference type="ARBA" id="ARBA00006001"/>
    </source>
</evidence>
<dbReference type="HAMAP" id="MF_01966">
    <property type="entry name" value="NADHX_epimerase"/>
    <property type="match status" value="1"/>
</dbReference>
<keyword evidence="23" id="KW-1185">Reference proteome</keyword>
<organism evidence="22 23">
    <name type="scientific">Vibrio aquimaris</name>
    <dbReference type="NCBI Taxonomy" id="2587862"/>
    <lineage>
        <taxon>Bacteria</taxon>
        <taxon>Pseudomonadati</taxon>
        <taxon>Pseudomonadota</taxon>
        <taxon>Gammaproteobacteria</taxon>
        <taxon>Vibrionales</taxon>
        <taxon>Vibrionaceae</taxon>
        <taxon>Vibrio</taxon>
    </lineage>
</organism>
<keyword evidence="13" id="KW-0511">Multifunctional enzyme</keyword>
<evidence type="ECO:0000256" key="4">
    <source>
        <dbReference type="ARBA" id="ARBA00009524"/>
    </source>
</evidence>
<dbReference type="GO" id="GO:0046496">
    <property type="term" value="P:nicotinamide nucleotide metabolic process"/>
    <property type="evidence" value="ECO:0007669"/>
    <property type="project" value="UniProtKB-UniRule"/>
</dbReference>
<evidence type="ECO:0000256" key="10">
    <source>
        <dbReference type="ARBA" id="ARBA00023027"/>
    </source>
</evidence>
<feature type="binding site" evidence="18">
    <location>
        <begin position="129"/>
        <end position="135"/>
    </location>
    <ligand>
        <name>(6S)-NADPHX</name>
        <dbReference type="ChEBI" id="CHEBI:64076"/>
    </ligand>
</feature>
<evidence type="ECO:0000256" key="12">
    <source>
        <dbReference type="ARBA" id="ARBA00023239"/>
    </source>
</evidence>
<dbReference type="InterPro" id="IPR000631">
    <property type="entry name" value="CARKD"/>
</dbReference>
<comment type="function">
    <text evidence="17">Catalyzes the dehydration of the S-form of NAD(P)HX at the expense of ADP, which is converted to AMP. Together with NAD(P)HX epimerase, which catalyzes the epimerization of the S- and R-forms, the enzyme allows the repair of both epimers of NAD(P)HX, a damaged form of NAD(P)H that is a result of enzymatic or heat-dependent hydration.</text>
</comment>
<dbReference type="OrthoDB" id="9806925at2"/>
<comment type="catalytic activity">
    <reaction evidence="1 18 19">
        <text>(6R)-NADHX = (6S)-NADHX</text>
        <dbReference type="Rhea" id="RHEA:32215"/>
        <dbReference type="ChEBI" id="CHEBI:64074"/>
        <dbReference type="ChEBI" id="CHEBI:64075"/>
        <dbReference type="EC" id="5.1.99.6"/>
    </reaction>
</comment>
<dbReference type="InterPro" id="IPR004443">
    <property type="entry name" value="YjeF_N_dom"/>
</dbReference>
<dbReference type="SUPFAM" id="SSF64153">
    <property type="entry name" value="YjeF N-terminal domain-like"/>
    <property type="match status" value="1"/>
</dbReference>
<evidence type="ECO:0000256" key="2">
    <source>
        <dbReference type="ARBA" id="ARBA00000909"/>
    </source>
</evidence>
<comment type="similarity">
    <text evidence="4 19">In the C-terminal section; belongs to the NnrD/CARKD family.</text>
</comment>
<dbReference type="InterPro" id="IPR030677">
    <property type="entry name" value="Nnr"/>
</dbReference>
<dbReference type="EMBL" id="CP045351">
    <property type="protein sequence ID" value="QFT27708.1"/>
    <property type="molecule type" value="Genomic_DNA"/>
</dbReference>
<dbReference type="EC" id="5.1.99.6" evidence="19"/>
<dbReference type="InterPro" id="IPR036652">
    <property type="entry name" value="YjeF_N_dom_sf"/>
</dbReference>
<feature type="binding site" evidence="18">
    <location>
        <position position="62"/>
    </location>
    <ligand>
        <name>K(+)</name>
        <dbReference type="ChEBI" id="CHEBI:29103"/>
    </ligand>
</feature>
<comment type="similarity">
    <text evidence="17">Belongs to the NnrD/CARKD family.</text>
</comment>
<evidence type="ECO:0000256" key="16">
    <source>
        <dbReference type="ARBA" id="ARBA00049209"/>
    </source>
</evidence>
<keyword evidence="7 17" id="KW-0067">ATP-binding</keyword>